<dbReference type="Gene3D" id="1.20.930.40">
    <property type="entry name" value="Transferrin receptor-like, dimerisation domain"/>
    <property type="match status" value="1"/>
</dbReference>
<proteinExistence type="inferred from homology"/>
<evidence type="ECO:0000259" key="6">
    <source>
        <dbReference type="Pfam" id="PF04389"/>
    </source>
</evidence>
<name>A0AAE0P6N2_9PEZI</name>
<dbReference type="InterPro" id="IPR007484">
    <property type="entry name" value="Peptidase_M28"/>
</dbReference>
<dbReference type="SUPFAM" id="SSF47672">
    <property type="entry name" value="Transferrin receptor-like dimerisation domain"/>
    <property type="match status" value="1"/>
</dbReference>
<evidence type="ECO:0000313" key="7">
    <source>
        <dbReference type="EMBL" id="KAK3394368.1"/>
    </source>
</evidence>
<evidence type="ECO:0000259" key="4">
    <source>
        <dbReference type="Pfam" id="PF02225"/>
    </source>
</evidence>
<evidence type="ECO:0000313" key="8">
    <source>
        <dbReference type="Proteomes" id="UP001285441"/>
    </source>
</evidence>
<dbReference type="FunFam" id="3.40.630.10:FF:000101">
    <property type="entry name" value="N-acetylated alpha-linked acidic dipeptidase like 1"/>
    <property type="match status" value="1"/>
</dbReference>
<dbReference type="InterPro" id="IPR046450">
    <property type="entry name" value="PA_dom_sf"/>
</dbReference>
<gene>
    <name evidence="7" type="ORF">B0H63DRAFT_460740</name>
</gene>
<keyword evidence="8" id="KW-1185">Reference proteome</keyword>
<dbReference type="Gene3D" id="3.50.30.30">
    <property type="match status" value="1"/>
</dbReference>
<dbReference type="FunFam" id="3.50.30.30:FF:000008">
    <property type="entry name" value="Glutamate carboxypeptidase 2"/>
    <property type="match status" value="1"/>
</dbReference>
<evidence type="ECO:0000256" key="3">
    <source>
        <dbReference type="SAM" id="Phobius"/>
    </source>
</evidence>
<dbReference type="SUPFAM" id="SSF53187">
    <property type="entry name" value="Zn-dependent exopeptidases"/>
    <property type="match status" value="1"/>
</dbReference>
<feature type="domain" description="Transferrin receptor-like dimerisation" evidence="5">
    <location>
        <begin position="691"/>
        <end position="814"/>
    </location>
</feature>
<evidence type="ECO:0000256" key="2">
    <source>
        <dbReference type="SAM" id="MobiDB-lite"/>
    </source>
</evidence>
<dbReference type="PANTHER" id="PTHR10404">
    <property type="entry name" value="N-ACETYLATED-ALPHA-LINKED ACIDIC DIPEPTIDASE"/>
    <property type="match status" value="1"/>
</dbReference>
<dbReference type="InterPro" id="IPR007365">
    <property type="entry name" value="TFR-like_dimer_dom"/>
</dbReference>
<reference evidence="7" key="2">
    <citation type="submission" date="2023-06" db="EMBL/GenBank/DDBJ databases">
        <authorList>
            <consortium name="Lawrence Berkeley National Laboratory"/>
            <person name="Haridas S."/>
            <person name="Hensen N."/>
            <person name="Bonometti L."/>
            <person name="Westerberg I."/>
            <person name="Brannstrom I.O."/>
            <person name="Guillou S."/>
            <person name="Cros-Aarteil S."/>
            <person name="Calhoun S."/>
            <person name="Kuo A."/>
            <person name="Mondo S."/>
            <person name="Pangilinan J."/>
            <person name="Riley R."/>
            <person name="LaButti K."/>
            <person name="Andreopoulos B."/>
            <person name="Lipzen A."/>
            <person name="Chen C."/>
            <person name="Yanf M."/>
            <person name="Daum C."/>
            <person name="Ng V."/>
            <person name="Clum A."/>
            <person name="Steindorff A."/>
            <person name="Ohm R."/>
            <person name="Martin F."/>
            <person name="Silar P."/>
            <person name="Natvig D."/>
            <person name="Lalanne C."/>
            <person name="Gautier V."/>
            <person name="Ament-velasquez S.L."/>
            <person name="Kruys A."/>
            <person name="Hutchinson M.I."/>
            <person name="Powell A.J."/>
            <person name="Barry K."/>
            <person name="Miller A.N."/>
            <person name="Grigoriev I.V."/>
            <person name="Debuchy R."/>
            <person name="Gladieux P."/>
            <person name="Thoren M.H."/>
            <person name="Johannesson H."/>
        </authorList>
    </citation>
    <scope>NUCLEOTIDE SEQUENCE</scope>
    <source>
        <strain evidence="7">CBS 232.78</strain>
    </source>
</reference>
<evidence type="ECO:0000256" key="1">
    <source>
        <dbReference type="ARBA" id="ARBA00005634"/>
    </source>
</evidence>
<comment type="similarity">
    <text evidence="1">Belongs to the peptidase M28 family. M28B subfamily.</text>
</comment>
<dbReference type="EMBL" id="JAULSW010000001">
    <property type="protein sequence ID" value="KAK3394368.1"/>
    <property type="molecule type" value="Genomic_DNA"/>
</dbReference>
<evidence type="ECO:0000259" key="5">
    <source>
        <dbReference type="Pfam" id="PF04253"/>
    </source>
</evidence>
<feature type="domain" description="PA" evidence="4">
    <location>
        <begin position="201"/>
        <end position="279"/>
    </location>
</feature>
<reference evidence="7" key="1">
    <citation type="journal article" date="2023" name="Mol. Phylogenet. Evol.">
        <title>Genome-scale phylogeny and comparative genomics of the fungal order Sordariales.</title>
        <authorList>
            <person name="Hensen N."/>
            <person name="Bonometti L."/>
            <person name="Westerberg I."/>
            <person name="Brannstrom I.O."/>
            <person name="Guillou S."/>
            <person name="Cros-Aarteil S."/>
            <person name="Calhoun S."/>
            <person name="Haridas S."/>
            <person name="Kuo A."/>
            <person name="Mondo S."/>
            <person name="Pangilinan J."/>
            <person name="Riley R."/>
            <person name="LaButti K."/>
            <person name="Andreopoulos B."/>
            <person name="Lipzen A."/>
            <person name="Chen C."/>
            <person name="Yan M."/>
            <person name="Daum C."/>
            <person name="Ng V."/>
            <person name="Clum A."/>
            <person name="Steindorff A."/>
            <person name="Ohm R.A."/>
            <person name="Martin F."/>
            <person name="Silar P."/>
            <person name="Natvig D.O."/>
            <person name="Lalanne C."/>
            <person name="Gautier V."/>
            <person name="Ament-Velasquez S.L."/>
            <person name="Kruys A."/>
            <person name="Hutchinson M.I."/>
            <person name="Powell A.J."/>
            <person name="Barry K."/>
            <person name="Miller A.N."/>
            <person name="Grigoriev I.V."/>
            <person name="Debuchy R."/>
            <person name="Gladieux P."/>
            <person name="Hiltunen Thoren M."/>
            <person name="Johannesson H."/>
        </authorList>
    </citation>
    <scope>NUCLEOTIDE SEQUENCE</scope>
    <source>
        <strain evidence="7">CBS 232.78</strain>
    </source>
</reference>
<dbReference type="AlphaFoldDB" id="A0AAE0P6N2"/>
<dbReference type="CDD" id="cd08022">
    <property type="entry name" value="M28_PSMA_like"/>
    <property type="match status" value="1"/>
</dbReference>
<dbReference type="Pfam" id="PF04389">
    <property type="entry name" value="Peptidase_M28"/>
    <property type="match status" value="1"/>
</dbReference>
<dbReference type="InterPro" id="IPR039373">
    <property type="entry name" value="Peptidase_M28B"/>
</dbReference>
<feature type="domain" description="Peptidase M28" evidence="6">
    <location>
        <begin position="395"/>
        <end position="581"/>
    </location>
</feature>
<feature type="transmembrane region" description="Helical" evidence="3">
    <location>
        <begin position="25"/>
        <end position="51"/>
    </location>
</feature>
<dbReference type="Gene3D" id="3.40.630.10">
    <property type="entry name" value="Zn peptidases"/>
    <property type="match status" value="1"/>
</dbReference>
<dbReference type="InterPro" id="IPR036757">
    <property type="entry name" value="TFR-like_dimer_dom_sf"/>
</dbReference>
<protein>
    <submittedName>
        <fullName evidence="7">Uncharacterized protein</fullName>
    </submittedName>
</protein>
<dbReference type="GO" id="GO:0004180">
    <property type="term" value="F:carboxypeptidase activity"/>
    <property type="evidence" value="ECO:0007669"/>
    <property type="project" value="TreeGrafter"/>
</dbReference>
<accession>A0AAE0P6N2</accession>
<sequence>MDSERTPLITTARVASHRRRYPHNVLSRFCTIALASTLIYCLLAILVSFTVSIPHHIPHRPHDGPFHNWLWPGSGKRKVDFYQLEEILLNTPSAEKAEEWSRYYTAGPHLAGKNLSQAEWTRDKWEEFGIKSDIVDYDVYINYPAGHRLALLEKGDAGDDTSTWKVAFEASLTEDVIEEDPTSGLEESIPTFHGYSASGNVTAPVVYVNYGTFQDFEDLLKANISLEGKIAIARYGGIFRGLKVKRAQDLGMIGVILYTDPGDDGDVTEANGVPTYPDGPARQPSSVQRGSTQFLSIAPGDPTTPGYPSKPGVPRQPVDRAIPSIPSLPISYLDALPILKALNGHGPSAKDFNKYWTRNTGLNYKGVDYNVGPTPDDVVVNLFNDQEYVTTPLWNVIGIINGTIPDEVLVVGNHRDAWIAGGAGDPNSGSAIINEVIRSFGEALSIGWKPLRTIVFASWDGEEYGLVGSTEWVEQYLPWLRKANVAYLNVDVAVKGPHFSAAAAPLLHRVIIESTRAVSSPNQTIRGQSVYDTWDKNIRTMGSGSDFTAFQDFAGIPSIDVGFGVTTEDSVYHYHSNYDSFYWMQKYGDPGFLYHKAMAQIFGLLTAAVADVPILPFRSEDYTTALGDYVKKVENKLDAFLSPKEVEISTLSEEDIFELRASHRETSRVSTTGGQDEKQKGGHTAESFKGSLKRLHEALTVLSQSTSNMDRQRLKLTDDLSKDYHWWQWPKILKLWLSVRRLNTAYKYMERGFLYDQGLDGRPWFKHVVFAPGLWTGYAGAVFPGLVESIDSEDWGNAVRWVDIIEKCIRNTAASTGY</sequence>
<dbReference type="Proteomes" id="UP001285441">
    <property type="component" value="Unassembled WGS sequence"/>
</dbReference>
<dbReference type="SUPFAM" id="SSF52025">
    <property type="entry name" value="PA domain"/>
    <property type="match status" value="1"/>
</dbReference>
<feature type="region of interest" description="Disordered" evidence="2">
    <location>
        <begin position="264"/>
        <end position="320"/>
    </location>
</feature>
<dbReference type="Pfam" id="PF02225">
    <property type="entry name" value="PA"/>
    <property type="match status" value="1"/>
</dbReference>
<comment type="caution">
    <text evidence="7">The sequence shown here is derived from an EMBL/GenBank/DDBJ whole genome shotgun (WGS) entry which is preliminary data.</text>
</comment>
<dbReference type="PANTHER" id="PTHR10404:SF46">
    <property type="entry name" value="VACUOLAR PROTEIN SORTING-ASSOCIATED PROTEIN 70"/>
    <property type="match status" value="1"/>
</dbReference>
<keyword evidence="3" id="KW-1133">Transmembrane helix</keyword>
<dbReference type="Pfam" id="PF04253">
    <property type="entry name" value="TFR_dimer"/>
    <property type="match status" value="1"/>
</dbReference>
<keyword evidence="3" id="KW-0812">Transmembrane</keyword>
<organism evidence="7 8">
    <name type="scientific">Podospora didyma</name>
    <dbReference type="NCBI Taxonomy" id="330526"/>
    <lineage>
        <taxon>Eukaryota</taxon>
        <taxon>Fungi</taxon>
        <taxon>Dikarya</taxon>
        <taxon>Ascomycota</taxon>
        <taxon>Pezizomycotina</taxon>
        <taxon>Sordariomycetes</taxon>
        <taxon>Sordariomycetidae</taxon>
        <taxon>Sordariales</taxon>
        <taxon>Podosporaceae</taxon>
        <taxon>Podospora</taxon>
    </lineage>
</organism>
<keyword evidence="3" id="KW-0472">Membrane</keyword>
<feature type="compositionally biased region" description="Polar residues" evidence="2">
    <location>
        <begin position="283"/>
        <end position="295"/>
    </location>
</feature>
<feature type="region of interest" description="Disordered" evidence="2">
    <location>
        <begin position="663"/>
        <end position="684"/>
    </location>
</feature>
<dbReference type="InterPro" id="IPR003137">
    <property type="entry name" value="PA_domain"/>
</dbReference>
<dbReference type="CDD" id="cd02121">
    <property type="entry name" value="PA_GCPII_like"/>
    <property type="match status" value="1"/>
</dbReference>